<evidence type="ECO:0000313" key="2">
    <source>
        <dbReference type="Proteomes" id="UP000297245"/>
    </source>
</evidence>
<accession>A0A4S8MBX4</accession>
<keyword evidence="2" id="KW-1185">Reference proteome</keyword>
<evidence type="ECO:0008006" key="3">
    <source>
        <dbReference type="Google" id="ProtNLM"/>
    </source>
</evidence>
<dbReference type="OrthoDB" id="3263571at2759"/>
<reference evidence="1 2" key="1">
    <citation type="journal article" date="2019" name="Nat. Ecol. Evol.">
        <title>Megaphylogeny resolves global patterns of mushroom evolution.</title>
        <authorList>
            <person name="Varga T."/>
            <person name="Krizsan K."/>
            <person name="Foldi C."/>
            <person name="Dima B."/>
            <person name="Sanchez-Garcia M."/>
            <person name="Sanchez-Ramirez S."/>
            <person name="Szollosi G.J."/>
            <person name="Szarkandi J.G."/>
            <person name="Papp V."/>
            <person name="Albert L."/>
            <person name="Andreopoulos W."/>
            <person name="Angelini C."/>
            <person name="Antonin V."/>
            <person name="Barry K.W."/>
            <person name="Bougher N.L."/>
            <person name="Buchanan P."/>
            <person name="Buyck B."/>
            <person name="Bense V."/>
            <person name="Catcheside P."/>
            <person name="Chovatia M."/>
            <person name="Cooper J."/>
            <person name="Damon W."/>
            <person name="Desjardin D."/>
            <person name="Finy P."/>
            <person name="Geml J."/>
            <person name="Haridas S."/>
            <person name="Hughes K."/>
            <person name="Justo A."/>
            <person name="Karasinski D."/>
            <person name="Kautmanova I."/>
            <person name="Kiss B."/>
            <person name="Kocsube S."/>
            <person name="Kotiranta H."/>
            <person name="LaButti K.M."/>
            <person name="Lechner B.E."/>
            <person name="Liimatainen K."/>
            <person name="Lipzen A."/>
            <person name="Lukacs Z."/>
            <person name="Mihaltcheva S."/>
            <person name="Morgado L.N."/>
            <person name="Niskanen T."/>
            <person name="Noordeloos M.E."/>
            <person name="Ohm R.A."/>
            <person name="Ortiz-Santana B."/>
            <person name="Ovrebo C."/>
            <person name="Racz N."/>
            <person name="Riley R."/>
            <person name="Savchenko A."/>
            <person name="Shiryaev A."/>
            <person name="Soop K."/>
            <person name="Spirin V."/>
            <person name="Szebenyi C."/>
            <person name="Tomsovsky M."/>
            <person name="Tulloss R.E."/>
            <person name="Uehling J."/>
            <person name="Grigoriev I.V."/>
            <person name="Vagvolgyi C."/>
            <person name="Papp T."/>
            <person name="Martin F.M."/>
            <person name="Miettinen O."/>
            <person name="Hibbett D.S."/>
            <person name="Nagy L.G."/>
        </authorList>
    </citation>
    <scope>NUCLEOTIDE SEQUENCE [LARGE SCALE GENOMIC DNA]</scope>
    <source>
        <strain evidence="1 2">CBS 962.96</strain>
    </source>
</reference>
<sequence length="88" mass="10493">METDLKHLSLDRNVCSTSWQTYNTAKKNIAFMLSFMKKGTAVEWKLIKVYNYMKDGWPTNFNTFRKEWEETFLPVDFASDARMKLQIL</sequence>
<dbReference type="EMBL" id="ML179118">
    <property type="protein sequence ID" value="THU99508.1"/>
    <property type="molecule type" value="Genomic_DNA"/>
</dbReference>
<dbReference type="AlphaFoldDB" id="A0A4S8MBX4"/>
<gene>
    <name evidence="1" type="ORF">K435DRAFT_658864</name>
</gene>
<name>A0A4S8MBX4_DENBC</name>
<proteinExistence type="predicted"/>
<protein>
    <recommendedName>
        <fullName evidence="3">Retrotransposon gag domain-containing protein</fullName>
    </recommendedName>
</protein>
<dbReference type="Proteomes" id="UP000297245">
    <property type="component" value="Unassembled WGS sequence"/>
</dbReference>
<evidence type="ECO:0000313" key="1">
    <source>
        <dbReference type="EMBL" id="THU99508.1"/>
    </source>
</evidence>
<organism evidence="1 2">
    <name type="scientific">Dendrothele bispora (strain CBS 962.96)</name>
    <dbReference type="NCBI Taxonomy" id="1314807"/>
    <lineage>
        <taxon>Eukaryota</taxon>
        <taxon>Fungi</taxon>
        <taxon>Dikarya</taxon>
        <taxon>Basidiomycota</taxon>
        <taxon>Agaricomycotina</taxon>
        <taxon>Agaricomycetes</taxon>
        <taxon>Agaricomycetidae</taxon>
        <taxon>Agaricales</taxon>
        <taxon>Agaricales incertae sedis</taxon>
        <taxon>Dendrothele</taxon>
    </lineage>
</organism>